<sequence length="421" mass="48312">MSESVTNTLTQRRPEANLNGFGAYDQLDQNKGSVKTTVNTYGETFVVPQFTIKEILDAIPAECYKRSYVKSFSYVARDLFFIGLFAYAAHAYLHLIPWVSLRVVAWIAYGFVQGLFGTGCWVLAHECGHGAFSDSKTVNDIVGWILHSALLVPYHSWRISHGKHHKATGNLQRDMVFVPKTKEEFFSVRNITEAAEDTPILTLWNVLLQQLFGWIMYLFTNVTGQKYPNRNKWAANHFLPSSPIFDKKDFMDIIISDIGILTTMTLIYLSIQKWGFSTVALYYIIPYLWVNHWLVFITYLQHSDPTLPHYDISEWNFARGAAATIDRDFGFIGKHIFHDIIETHVLHHFVSRIPFYNGRQGTEAIKKVLGEHYRRDDSNMVKALYKVARACQFVEGDNGVKMFRNFNNIGVAPKKGNRLSE</sequence>
<dbReference type="PANTHER" id="PTHR32100">
    <property type="entry name" value="OMEGA-6 FATTY ACID DESATURASE, CHLOROPLASTIC"/>
    <property type="match status" value="1"/>
</dbReference>
<dbReference type="CDD" id="cd03507">
    <property type="entry name" value="Delta12-FADS-like"/>
    <property type="match status" value="1"/>
</dbReference>
<feature type="transmembrane region" description="Helical" evidence="1">
    <location>
        <begin position="74"/>
        <end position="93"/>
    </location>
</feature>
<evidence type="ECO:0000256" key="1">
    <source>
        <dbReference type="SAM" id="Phobius"/>
    </source>
</evidence>
<dbReference type="Pfam" id="PF00487">
    <property type="entry name" value="FA_desaturase"/>
    <property type="match status" value="1"/>
</dbReference>
<reference evidence="3" key="2">
    <citation type="submission" date="2020-01" db="EMBL/GenBank/DDBJ databases">
        <authorList>
            <person name="Perkins V."/>
            <person name="Lessard M.-H."/>
            <person name="Dugat-Bony E."/>
            <person name="Frenette M."/>
            <person name="Labrie S."/>
        </authorList>
    </citation>
    <scope>NUCLEOTIDE SEQUENCE</scope>
    <source>
        <strain evidence="3">LMA-70</strain>
    </source>
</reference>
<feature type="domain" description="Fatty acid desaturase" evidence="2">
    <location>
        <begin position="106"/>
        <end position="374"/>
    </location>
</feature>
<accession>A0A9P5KVU0</accession>
<dbReference type="InterPro" id="IPR005804">
    <property type="entry name" value="FA_desaturase_dom"/>
</dbReference>
<dbReference type="AlphaFoldDB" id="A0A9P5KVU0"/>
<keyword evidence="1" id="KW-0812">Transmembrane</keyword>
<dbReference type="Proteomes" id="UP000750522">
    <property type="component" value="Unassembled WGS sequence"/>
</dbReference>
<dbReference type="GO" id="GO:0016491">
    <property type="term" value="F:oxidoreductase activity"/>
    <property type="evidence" value="ECO:0007669"/>
    <property type="project" value="InterPro"/>
</dbReference>
<proteinExistence type="predicted"/>
<evidence type="ECO:0000259" key="2">
    <source>
        <dbReference type="Pfam" id="PF00487"/>
    </source>
</evidence>
<evidence type="ECO:0000313" key="3">
    <source>
        <dbReference type="EMBL" id="KAF5104218.1"/>
    </source>
</evidence>
<dbReference type="EMBL" id="QQZK01000011">
    <property type="protein sequence ID" value="KAF5104218.1"/>
    <property type="molecule type" value="Genomic_DNA"/>
</dbReference>
<comment type="caution">
    <text evidence="3">The sequence shown here is derived from an EMBL/GenBank/DDBJ whole genome shotgun (WGS) entry which is preliminary data.</text>
</comment>
<evidence type="ECO:0000313" key="4">
    <source>
        <dbReference type="Proteomes" id="UP000750522"/>
    </source>
</evidence>
<keyword evidence="1" id="KW-0472">Membrane</keyword>
<name>A0A9P5KVU0_GEOCN</name>
<gene>
    <name evidence="3" type="ORF">DV451_000826</name>
</gene>
<feature type="transmembrane region" description="Helical" evidence="1">
    <location>
        <begin position="105"/>
        <end position="124"/>
    </location>
</feature>
<reference evidence="3" key="1">
    <citation type="journal article" date="2020" name="Front. Microbiol.">
        <title>Phenotypic and Genetic Characterization of the Cheese Ripening Yeast Geotrichum candidum.</title>
        <authorList>
            <person name="Perkins V."/>
            <person name="Vignola S."/>
            <person name="Lessard M.H."/>
            <person name="Plante P.L."/>
            <person name="Corbeil J."/>
            <person name="Dugat-Bony E."/>
            <person name="Frenette M."/>
            <person name="Labrie S."/>
        </authorList>
    </citation>
    <scope>NUCLEOTIDE SEQUENCE</scope>
    <source>
        <strain evidence="3">LMA-70</strain>
    </source>
</reference>
<feature type="transmembrane region" description="Helical" evidence="1">
    <location>
        <begin position="281"/>
        <end position="300"/>
    </location>
</feature>
<protein>
    <recommendedName>
        <fullName evidence="2">Fatty acid desaturase domain-containing protein</fullName>
    </recommendedName>
</protein>
<dbReference type="InterPro" id="IPR012171">
    <property type="entry name" value="Fatty_acid_desaturase"/>
</dbReference>
<dbReference type="GO" id="GO:0006629">
    <property type="term" value="P:lipid metabolic process"/>
    <property type="evidence" value="ECO:0007669"/>
    <property type="project" value="InterPro"/>
</dbReference>
<organism evidence="3 4">
    <name type="scientific">Geotrichum candidum</name>
    <name type="common">Oospora lactis</name>
    <name type="synonym">Dipodascus geotrichum</name>
    <dbReference type="NCBI Taxonomy" id="1173061"/>
    <lineage>
        <taxon>Eukaryota</taxon>
        <taxon>Fungi</taxon>
        <taxon>Dikarya</taxon>
        <taxon>Ascomycota</taxon>
        <taxon>Saccharomycotina</taxon>
        <taxon>Dipodascomycetes</taxon>
        <taxon>Dipodascales</taxon>
        <taxon>Dipodascaceae</taxon>
        <taxon>Geotrichum</taxon>
    </lineage>
</organism>
<keyword evidence="1" id="KW-1133">Transmembrane helix</keyword>